<reference evidence="2 3" key="1">
    <citation type="journal article" date="2014" name="PLoS Genet.">
        <title>Hidden diversity in honey bee gut symbionts detected by single-cell genomics.</title>
        <authorList>
            <person name="Engel P."/>
            <person name="Stepanauskas R."/>
            <person name="Moran N."/>
        </authorList>
    </citation>
    <scope>NUCLEOTIDE SEQUENCE [LARGE SCALE GENOMIC DNA]</scope>
    <source>
        <strain evidence="2 3">SCGC AB-598-J21</strain>
    </source>
</reference>
<keyword evidence="1" id="KW-0812">Transmembrane</keyword>
<sequence>MINLYLQGESYPNTPDIFHFNFITKYSIKKYINIIFITSTLILNQGEIIFKFIKTDRY</sequence>
<organism evidence="2 3">
    <name type="scientific">Snodgrassella alvi SCGC AB-598-J21</name>
    <dbReference type="NCBI Taxonomy" id="1385367"/>
    <lineage>
        <taxon>Bacteria</taxon>
        <taxon>Pseudomonadati</taxon>
        <taxon>Pseudomonadota</taxon>
        <taxon>Betaproteobacteria</taxon>
        <taxon>Neisseriales</taxon>
        <taxon>Neisseriaceae</taxon>
        <taxon>Snodgrassella</taxon>
    </lineage>
</organism>
<comment type="caution">
    <text evidence="2">The sequence shown here is derived from an EMBL/GenBank/DDBJ whole genome shotgun (WGS) entry which is preliminary data.</text>
</comment>
<dbReference type="Proteomes" id="UP000027644">
    <property type="component" value="Unassembled WGS sequence"/>
</dbReference>
<name>A0A074V6W1_9NEIS</name>
<evidence type="ECO:0000256" key="1">
    <source>
        <dbReference type="SAM" id="Phobius"/>
    </source>
</evidence>
<feature type="transmembrane region" description="Helical" evidence="1">
    <location>
        <begin position="31"/>
        <end position="53"/>
    </location>
</feature>
<evidence type="ECO:0000313" key="3">
    <source>
        <dbReference type="Proteomes" id="UP000027644"/>
    </source>
</evidence>
<proteinExistence type="predicted"/>
<accession>A0A074V6W1</accession>
<evidence type="ECO:0000313" key="2">
    <source>
        <dbReference type="EMBL" id="KEQ00916.1"/>
    </source>
</evidence>
<dbReference type="EMBL" id="AVQL01000441">
    <property type="protein sequence ID" value="KEQ00916.1"/>
    <property type="molecule type" value="Genomic_DNA"/>
</dbReference>
<dbReference type="AlphaFoldDB" id="A0A074V6W1"/>
<gene>
    <name evidence="2" type="ORF">SASC598J21_012750</name>
</gene>
<protein>
    <submittedName>
        <fullName evidence="2">Uncharacterized protein</fullName>
    </submittedName>
</protein>
<keyword evidence="1" id="KW-0472">Membrane</keyword>
<keyword evidence="1" id="KW-1133">Transmembrane helix</keyword>